<dbReference type="AlphaFoldDB" id="A0A9N9IRP2"/>
<reference evidence="1" key="1">
    <citation type="submission" date="2021-06" db="EMBL/GenBank/DDBJ databases">
        <authorList>
            <person name="Kallberg Y."/>
            <person name="Tangrot J."/>
            <person name="Rosling A."/>
        </authorList>
    </citation>
    <scope>NUCLEOTIDE SEQUENCE</scope>
    <source>
        <strain evidence="1">IN212</strain>
    </source>
</reference>
<evidence type="ECO:0000313" key="2">
    <source>
        <dbReference type="Proteomes" id="UP000789396"/>
    </source>
</evidence>
<dbReference type="EMBL" id="CAJVPZ010034554">
    <property type="protein sequence ID" value="CAG8746999.1"/>
    <property type="molecule type" value="Genomic_DNA"/>
</dbReference>
<keyword evidence="2" id="KW-1185">Reference proteome</keyword>
<gene>
    <name evidence="1" type="ORF">RFULGI_LOCUS13306</name>
</gene>
<name>A0A9N9IRP2_9GLOM</name>
<proteinExistence type="predicted"/>
<organism evidence="1 2">
    <name type="scientific">Racocetra fulgida</name>
    <dbReference type="NCBI Taxonomy" id="60492"/>
    <lineage>
        <taxon>Eukaryota</taxon>
        <taxon>Fungi</taxon>
        <taxon>Fungi incertae sedis</taxon>
        <taxon>Mucoromycota</taxon>
        <taxon>Glomeromycotina</taxon>
        <taxon>Glomeromycetes</taxon>
        <taxon>Diversisporales</taxon>
        <taxon>Gigasporaceae</taxon>
        <taxon>Racocetra</taxon>
    </lineage>
</organism>
<protein>
    <submittedName>
        <fullName evidence="1">17267_t:CDS:1</fullName>
    </submittedName>
</protein>
<dbReference type="OrthoDB" id="2345133at2759"/>
<evidence type="ECO:0000313" key="1">
    <source>
        <dbReference type="EMBL" id="CAG8746999.1"/>
    </source>
</evidence>
<feature type="non-terminal residue" evidence="1">
    <location>
        <position position="1"/>
    </location>
</feature>
<comment type="caution">
    <text evidence="1">The sequence shown here is derived from an EMBL/GenBank/DDBJ whole genome shotgun (WGS) entry which is preliminary data.</text>
</comment>
<feature type="non-terminal residue" evidence="1">
    <location>
        <position position="180"/>
    </location>
</feature>
<accession>A0A9N9IRP2</accession>
<dbReference type="Proteomes" id="UP000789396">
    <property type="component" value="Unassembled WGS sequence"/>
</dbReference>
<sequence length="180" mass="20819">VPDITNSSQIAPHIDRLEFKDVQNSFNELESMFNEIKTKISKFRPNSAIIYTDIRKNNVVISICESTKNFQFIDVIESLNPIINVLDCRNRQAVQEEGNEIVDKRCLEGLFCIRTVVLVGDGLFIRGLLVKKRDDKYLITAGHCFLGYPLDRTSRVDCFYKPWNRTTLQRQIVGRSIRYA</sequence>